<dbReference type="OMA" id="LWSDQKF"/>
<keyword evidence="2" id="KW-0805">Transcription regulation</keyword>
<dbReference type="EMBL" id="KK198759">
    <property type="protein sequence ID" value="KCW62881.1"/>
    <property type="molecule type" value="Genomic_DNA"/>
</dbReference>
<dbReference type="OrthoDB" id="189226at2759"/>
<evidence type="ECO:0000256" key="2">
    <source>
        <dbReference type="ARBA" id="ARBA00022472"/>
    </source>
</evidence>
<keyword evidence="3" id="KW-0809">Transit peptide</keyword>
<dbReference type="GO" id="GO:0009658">
    <property type="term" value="P:chloroplast organization"/>
    <property type="evidence" value="ECO:0000318"/>
    <property type="project" value="GO_Central"/>
</dbReference>
<dbReference type="InParanoid" id="A0A059BAH6"/>
<dbReference type="Pfam" id="PF02536">
    <property type="entry name" value="mTERF"/>
    <property type="match status" value="1"/>
</dbReference>
<comment type="similarity">
    <text evidence="1">Belongs to the mTERF family.</text>
</comment>
<dbReference type="GO" id="GO:0003676">
    <property type="term" value="F:nucleic acid binding"/>
    <property type="evidence" value="ECO:0007669"/>
    <property type="project" value="InterPro"/>
</dbReference>
<evidence type="ECO:0000256" key="1">
    <source>
        <dbReference type="ARBA" id="ARBA00007692"/>
    </source>
</evidence>
<dbReference type="eggNOG" id="KOG1267">
    <property type="taxonomic scope" value="Eukaryota"/>
</dbReference>
<dbReference type="PANTHER" id="PTHR13068">
    <property type="entry name" value="CGI-12 PROTEIN-RELATED"/>
    <property type="match status" value="1"/>
</dbReference>
<protein>
    <submittedName>
        <fullName evidence="4">Uncharacterized protein</fullName>
    </submittedName>
</protein>
<proteinExistence type="inferred from homology"/>
<keyword evidence="2" id="KW-0804">Transcription</keyword>
<evidence type="ECO:0000313" key="4">
    <source>
        <dbReference type="EMBL" id="KCW62881.1"/>
    </source>
</evidence>
<name>A0A059BAH6_EUCGR</name>
<dbReference type="AlphaFoldDB" id="A0A059BAH6"/>
<dbReference type="FunCoup" id="A0A059BAH6">
    <property type="interactions" value="397"/>
</dbReference>
<evidence type="ECO:0000256" key="3">
    <source>
        <dbReference type="ARBA" id="ARBA00022946"/>
    </source>
</evidence>
<keyword evidence="2" id="KW-0806">Transcription termination</keyword>
<sequence>MMLHSLCVPAIPAFSASCSKTIKACTKASSPYQPLYLRFRTSHVENVRYLRTLGVIDPVSRHRKLPSPDTIDRVLNIVNFLKSKGFSESDFPRLAYLCPGLFASELDPTDIAPVFEFLTVEVSASAQESCSLINKCPQILFSDVEYCLKPTLNYLRQLGIGRLNFPSTLNAHLLNTRVEKLHGKVKFLRSIGLTHQEIARICARLPSIFGYSIDNNLRPKYDYLVEDMERNLEELKKFPQYFAFSLEKRIAPRHLHLKRRNVKIPLNRMLLWGDEKFYAKWK</sequence>
<organism evidence="4">
    <name type="scientific">Eucalyptus grandis</name>
    <name type="common">Flooded gum</name>
    <dbReference type="NCBI Taxonomy" id="71139"/>
    <lineage>
        <taxon>Eukaryota</taxon>
        <taxon>Viridiplantae</taxon>
        <taxon>Streptophyta</taxon>
        <taxon>Embryophyta</taxon>
        <taxon>Tracheophyta</taxon>
        <taxon>Spermatophyta</taxon>
        <taxon>Magnoliopsida</taxon>
        <taxon>eudicotyledons</taxon>
        <taxon>Gunneridae</taxon>
        <taxon>Pentapetalae</taxon>
        <taxon>rosids</taxon>
        <taxon>malvids</taxon>
        <taxon>Myrtales</taxon>
        <taxon>Myrtaceae</taxon>
        <taxon>Myrtoideae</taxon>
        <taxon>Eucalypteae</taxon>
        <taxon>Eucalyptus</taxon>
    </lineage>
</organism>
<reference evidence="4" key="1">
    <citation type="submission" date="2013-07" db="EMBL/GenBank/DDBJ databases">
        <title>The genome of Eucalyptus grandis.</title>
        <authorList>
            <person name="Schmutz J."/>
            <person name="Hayes R."/>
            <person name="Myburg A."/>
            <person name="Tuskan G."/>
            <person name="Grattapaglia D."/>
            <person name="Rokhsar D.S."/>
        </authorList>
    </citation>
    <scope>NUCLEOTIDE SEQUENCE</scope>
    <source>
        <tissue evidence="4">Leaf extractions</tissue>
    </source>
</reference>
<dbReference type="InterPro" id="IPR003690">
    <property type="entry name" value="MTERF"/>
</dbReference>
<gene>
    <name evidence="4" type="ORF">EUGRSUZ_G00475</name>
</gene>
<dbReference type="GO" id="GO:0009507">
    <property type="term" value="C:chloroplast"/>
    <property type="evidence" value="ECO:0000318"/>
    <property type="project" value="GO_Central"/>
</dbReference>
<dbReference type="KEGG" id="egr:104452653"/>
<accession>A0A059BAH6</accession>
<dbReference type="SMART" id="SM00733">
    <property type="entry name" value="Mterf"/>
    <property type="match status" value="6"/>
</dbReference>
<dbReference type="Gramene" id="KCW62881">
    <property type="protein sequence ID" value="KCW62881"/>
    <property type="gene ID" value="EUGRSUZ_G00475"/>
</dbReference>
<dbReference type="Gene3D" id="1.25.70.10">
    <property type="entry name" value="Transcription termination factor 3, mitochondrial"/>
    <property type="match status" value="1"/>
</dbReference>
<dbReference type="GO" id="GO:0006353">
    <property type="term" value="P:DNA-templated transcription termination"/>
    <property type="evidence" value="ECO:0007669"/>
    <property type="project" value="UniProtKB-KW"/>
</dbReference>
<dbReference type="PANTHER" id="PTHR13068:SF139">
    <property type="entry name" value="TRANSCRIPTION TERMINATION FACTOR MTEF1, CHLOROPLASTIC"/>
    <property type="match status" value="1"/>
</dbReference>
<dbReference type="InterPro" id="IPR038538">
    <property type="entry name" value="MTERF_sf"/>
</dbReference>